<gene>
    <name evidence="2" type="ORF">A3J15_01410</name>
</gene>
<dbReference type="Proteomes" id="UP000176376">
    <property type="component" value="Unassembled WGS sequence"/>
</dbReference>
<accession>A0A1F7JP48</accession>
<evidence type="ECO:0000313" key="3">
    <source>
        <dbReference type="Proteomes" id="UP000176376"/>
    </source>
</evidence>
<feature type="domain" description="Carbohydrate kinase PfkB" evidence="1">
    <location>
        <begin position="228"/>
        <end position="275"/>
    </location>
</feature>
<dbReference type="InterPro" id="IPR029056">
    <property type="entry name" value="Ribokinase-like"/>
</dbReference>
<dbReference type="EMBL" id="MGAY01000004">
    <property type="protein sequence ID" value="OGK57376.1"/>
    <property type="molecule type" value="Genomic_DNA"/>
</dbReference>
<comment type="caution">
    <text evidence="2">The sequence shown here is derived from an EMBL/GenBank/DDBJ whole genome shotgun (WGS) entry which is preliminary data.</text>
</comment>
<dbReference type="STRING" id="1802074.A3J15_01410"/>
<proteinExistence type="predicted"/>
<dbReference type="Gene3D" id="3.40.1190.20">
    <property type="match status" value="1"/>
</dbReference>
<reference evidence="2 3" key="1">
    <citation type="journal article" date="2016" name="Nat. Commun.">
        <title>Thousands of microbial genomes shed light on interconnected biogeochemical processes in an aquifer system.</title>
        <authorList>
            <person name="Anantharaman K."/>
            <person name="Brown C.T."/>
            <person name="Hug L.A."/>
            <person name="Sharon I."/>
            <person name="Castelle C.J."/>
            <person name="Probst A.J."/>
            <person name="Thomas B.C."/>
            <person name="Singh A."/>
            <person name="Wilkins M.J."/>
            <person name="Karaoz U."/>
            <person name="Brodie E.L."/>
            <person name="Williams K.H."/>
            <person name="Hubbard S.S."/>
            <person name="Banfield J.F."/>
        </authorList>
    </citation>
    <scope>NUCLEOTIDE SEQUENCE [LARGE SCALE GENOMIC DNA]</scope>
</reference>
<dbReference type="Pfam" id="PF00294">
    <property type="entry name" value="PfkB"/>
    <property type="match status" value="1"/>
</dbReference>
<sequence>MKSVTLIGHITDDLLPNNHLGGSVSYAACVFKKHGYDTTIITKAPPNHGYLQQLMKLKIKVINLENNVDSVITTFSNKFINQDFRTQIVKYKAQSVTYLELEPYKELILNRPVVLCPIINEIDFTGSWQAGKNNHFFLIGQGLLRKTDNDNNVVFNDEYDKSMFSKAKTTILSYEDFMIKGQVQKSEIQKIVNKSNLLIMTNADMQTDIYIKGKFFKGIETYNIGGLLRDQVGAGDVFSAAFIIQYLMEGNLIEAVKYGNLYAACKISRKSITIGLDNLPSPAEVYKFKESLPFLP</sequence>
<name>A0A1F7JP48_9BACT</name>
<dbReference type="AlphaFoldDB" id="A0A1F7JP48"/>
<dbReference type="SUPFAM" id="SSF53613">
    <property type="entry name" value="Ribokinase-like"/>
    <property type="match status" value="1"/>
</dbReference>
<evidence type="ECO:0000313" key="2">
    <source>
        <dbReference type="EMBL" id="OGK57376.1"/>
    </source>
</evidence>
<protein>
    <recommendedName>
        <fullName evidence="1">Carbohydrate kinase PfkB domain-containing protein</fullName>
    </recommendedName>
</protein>
<dbReference type="InterPro" id="IPR011611">
    <property type="entry name" value="PfkB_dom"/>
</dbReference>
<organism evidence="2 3">
    <name type="scientific">Candidatus Roizmanbacteria bacterium RIFCSPLOWO2_02_FULL_38_10</name>
    <dbReference type="NCBI Taxonomy" id="1802074"/>
    <lineage>
        <taxon>Bacteria</taxon>
        <taxon>Candidatus Roizmaniibacteriota</taxon>
    </lineage>
</organism>
<evidence type="ECO:0000259" key="1">
    <source>
        <dbReference type="Pfam" id="PF00294"/>
    </source>
</evidence>